<dbReference type="InterPro" id="IPR056789">
    <property type="entry name" value="LRR_R13L1-DRL21"/>
</dbReference>
<dbReference type="Pfam" id="PF25019">
    <property type="entry name" value="LRR_R13L1-DRL21"/>
    <property type="match status" value="1"/>
</dbReference>
<keyword evidence="3" id="KW-0677">Repeat</keyword>
<feature type="domain" description="Disease resistance N-terminal" evidence="8">
    <location>
        <begin position="38"/>
        <end position="93"/>
    </location>
</feature>
<dbReference type="Pfam" id="PF23559">
    <property type="entry name" value="WHD_DRP"/>
    <property type="match status" value="1"/>
</dbReference>
<keyword evidence="4" id="KW-0547">Nucleotide-binding</keyword>
<dbReference type="GO" id="GO:0051707">
    <property type="term" value="P:response to other organism"/>
    <property type="evidence" value="ECO:0007669"/>
    <property type="project" value="UniProtKB-ARBA"/>
</dbReference>
<dbReference type="PANTHER" id="PTHR36766:SF64">
    <property type="entry name" value="OS12G0206100 PROTEIN"/>
    <property type="match status" value="1"/>
</dbReference>
<dbReference type="InterPro" id="IPR041118">
    <property type="entry name" value="Rx_N"/>
</dbReference>
<evidence type="ECO:0000259" key="10">
    <source>
        <dbReference type="Pfam" id="PF25019"/>
    </source>
</evidence>
<dbReference type="SUPFAM" id="SSF52540">
    <property type="entry name" value="P-loop containing nucleoside triphosphate hydrolases"/>
    <property type="match status" value="1"/>
</dbReference>
<dbReference type="eggNOG" id="KOG4658">
    <property type="taxonomic scope" value="Eukaryota"/>
</dbReference>
<feature type="domain" description="NB-ARC" evidence="7">
    <location>
        <begin position="254"/>
        <end position="408"/>
    </location>
</feature>
<dbReference type="PRINTS" id="PR00364">
    <property type="entry name" value="DISEASERSIST"/>
</dbReference>
<keyword evidence="12" id="KW-1185">Reference proteome</keyword>
<dbReference type="Proteomes" id="UP000032180">
    <property type="component" value="Chromosome 6"/>
</dbReference>
<dbReference type="STRING" id="77586.A0A0D9WTZ4"/>
<evidence type="ECO:0000259" key="7">
    <source>
        <dbReference type="Pfam" id="PF00931"/>
    </source>
</evidence>
<evidence type="ECO:0000259" key="9">
    <source>
        <dbReference type="Pfam" id="PF23559"/>
    </source>
</evidence>
<dbReference type="Gene3D" id="3.40.50.300">
    <property type="entry name" value="P-loop containing nucleotide triphosphate hydrolases"/>
    <property type="match status" value="1"/>
</dbReference>
<evidence type="ECO:0000256" key="1">
    <source>
        <dbReference type="ARBA" id="ARBA00008894"/>
    </source>
</evidence>
<evidence type="ECO:0000313" key="11">
    <source>
        <dbReference type="EnsemblPlants" id="LPERR06G22510.1"/>
    </source>
</evidence>
<dbReference type="Pfam" id="PF00931">
    <property type="entry name" value="NB-ARC"/>
    <property type="match status" value="1"/>
</dbReference>
<evidence type="ECO:0000256" key="6">
    <source>
        <dbReference type="ARBA" id="ARBA00022840"/>
    </source>
</evidence>
<dbReference type="EnsemblPlants" id="LPERR06G22510.1">
    <property type="protein sequence ID" value="LPERR06G22510.1"/>
    <property type="gene ID" value="LPERR06G22510"/>
</dbReference>
<keyword evidence="6" id="KW-0067">ATP-binding</keyword>
<reference evidence="11 12" key="1">
    <citation type="submission" date="2012-08" db="EMBL/GenBank/DDBJ databases">
        <title>Oryza genome evolution.</title>
        <authorList>
            <person name="Wing R.A."/>
        </authorList>
    </citation>
    <scope>NUCLEOTIDE SEQUENCE</scope>
</reference>
<dbReference type="InterPro" id="IPR032675">
    <property type="entry name" value="LRR_dom_sf"/>
</dbReference>
<reference evidence="12" key="2">
    <citation type="submission" date="2013-12" db="EMBL/GenBank/DDBJ databases">
        <authorList>
            <person name="Yu Y."/>
            <person name="Lee S."/>
            <person name="de Baynast K."/>
            <person name="Wissotski M."/>
            <person name="Liu L."/>
            <person name="Talag J."/>
            <person name="Goicoechea J."/>
            <person name="Angelova A."/>
            <person name="Jetty R."/>
            <person name="Kudrna D."/>
            <person name="Golser W."/>
            <person name="Rivera L."/>
            <person name="Zhang J."/>
            <person name="Wing R."/>
        </authorList>
    </citation>
    <scope>NUCLEOTIDE SEQUENCE</scope>
</reference>
<dbReference type="GO" id="GO:0005524">
    <property type="term" value="F:ATP binding"/>
    <property type="evidence" value="ECO:0007669"/>
    <property type="project" value="UniProtKB-KW"/>
</dbReference>
<accession>A0A0D9WTZ4</accession>
<dbReference type="SUPFAM" id="SSF52058">
    <property type="entry name" value="L domain-like"/>
    <property type="match status" value="2"/>
</dbReference>
<dbReference type="Gene3D" id="3.80.10.10">
    <property type="entry name" value="Ribonuclease Inhibitor"/>
    <property type="match status" value="2"/>
</dbReference>
<dbReference type="InterPro" id="IPR002182">
    <property type="entry name" value="NB-ARC"/>
</dbReference>
<protein>
    <recommendedName>
        <fullName evidence="13">AAA+ ATPase domain-containing protein</fullName>
    </recommendedName>
</protein>
<reference evidence="11" key="3">
    <citation type="submission" date="2015-04" db="UniProtKB">
        <authorList>
            <consortium name="EnsemblPlants"/>
        </authorList>
    </citation>
    <scope>IDENTIFICATION</scope>
</reference>
<name>A0A0D9WTZ4_9ORYZ</name>
<keyword evidence="2" id="KW-0433">Leucine-rich repeat</keyword>
<feature type="domain" description="R13L1/DRL21-like LRR repeat region" evidence="10">
    <location>
        <begin position="767"/>
        <end position="874"/>
    </location>
</feature>
<evidence type="ECO:0000256" key="4">
    <source>
        <dbReference type="ARBA" id="ARBA00022741"/>
    </source>
</evidence>
<dbReference type="Gene3D" id="1.10.10.10">
    <property type="entry name" value="Winged helix-like DNA-binding domain superfamily/Winged helix DNA-binding domain"/>
    <property type="match status" value="1"/>
</dbReference>
<evidence type="ECO:0000259" key="8">
    <source>
        <dbReference type="Pfam" id="PF18052"/>
    </source>
</evidence>
<evidence type="ECO:0008006" key="13">
    <source>
        <dbReference type="Google" id="ProtNLM"/>
    </source>
</evidence>
<evidence type="ECO:0000256" key="3">
    <source>
        <dbReference type="ARBA" id="ARBA00022737"/>
    </source>
</evidence>
<dbReference type="PANTHER" id="PTHR36766">
    <property type="entry name" value="PLANT BROAD-SPECTRUM MILDEW RESISTANCE PROTEIN RPW8"/>
    <property type="match status" value="1"/>
</dbReference>
<feature type="domain" description="Disease resistance protein winged helix" evidence="9">
    <location>
        <begin position="494"/>
        <end position="564"/>
    </location>
</feature>
<dbReference type="Gramene" id="LPERR06G22510.1">
    <property type="protein sequence ID" value="LPERR06G22510.1"/>
    <property type="gene ID" value="LPERR06G22510"/>
</dbReference>
<dbReference type="InterPro" id="IPR058922">
    <property type="entry name" value="WHD_DRP"/>
</dbReference>
<comment type="similarity">
    <text evidence="1">Belongs to the disease resistance NB-LRR family.</text>
</comment>
<sequence>MESVAVEAARLVVGKALSPLSGGFVEAWAASTELGPNVGAVKLELLYAQGMLDNARGRETRSPALKQLLLELRGLAYDAEDVLDELDYFRIQDELDGTYEAADEHASGCLHGFFLNAHHTARNFKNRYISVACSCSCQGEVAGAHKASERKNTKKTPKLKFDRVDLSRRMKNIVEQLKPVCAKVCTILNLEFLESTNRNISQCIAMSQYGSFSGKQGHPVVRPVTTSEFIEPEFYGRKGETSEIIDGIQGDYRDKDLTVIPIVGQGGIGKTTLTQHIYKQVENNFDAKIWVCVSLNFNVYRLKEEIANSIPKVNGELSGGLDDLIEQRLKSKKFLLVLDDMWNCGNEDDWKRLLSTLKKAQTKGSLILVTTRFPAVAEMVKTIDRSIQLQGLEPEVFWGLFQAYAFGDQKSITDHANLKETGEKIAKKLKGSPLAAKTVGRLLRNRLDLDHWTSVLESKEWELQTGENDIMPALKLSYDYLPFHLQQCFIYCALFPEDYRFDSDEMIHLWIGLDILQLHDQNKRTEDTGLSCLNDLVNFGFFKEDVKTDGSPCYVMHDLLHDLALKVSSYECLSISSSNVRSIQILPSIRHLSIMIDDRDVSDRGTFENIQKDFSTLRKRLDVEKLHSLMLFGRYHGSFVIPLGIMLSKAKALRVILLSTASYAVENMLNNFSNLVHLRYLRITRGYFPEIRLPNSISRFYNLRVLDVRECRGQFGLPRDMDNLVRLRHFLVPDDDLHSGIANVSNLKCLQELRRFKVKRQVEQFALRQLGQLELYGTLGIYNLENSQAAAEAKLLNKNHLDKLILDWSTKDCLEDEHILESLKPHDNLQELQIEGHGGTTCPSWLGVNLSIKGLRSLSLHGLDWNKFPPIGDLWLVNASEKSSSCTEGQRFWNLKRLELVGIPRLEKWTGNVACHVFSLLEVLIVRDCPELMELPFSHSTLSQSGQNMDITQFSTLKELEIARCPKLLISSLRPIPWTKSPCRALIEEVGSEFQRLDYSKNRQSELRLQVDGKNEHLGSKFWEVLVFSNLTELKELYLTECPPLPLKHLQMLSSLKKLTIDDTDNALATIEVESTVRYQFPVTQLTIRGCGASGKELTLLLSHFPKLSDLTMVKFEKITMLGVAEQQITATSASLPPSGNNLEDAHFVQEQPQPRGEDKKAPADAGVLLLPPQLQRLFISICPKLILHYDSLGENLAGCLRGIEGGLQGLSSLISLSILDCPDFFSYYSSLSSFFPFPSSLKNLTIEGVSSMETLSPLSNLSSLTGLGIQDCGDLRGEGLCSLLAQGQLTRLRVNNSPKFFVGFGSPLVLQHLVMDDIAGVLTVPICSLLSSSLTKLTIFCNDEVERFTMEQNMALELLSSLQELAFSFCELKFLPTVLHRLVSLKKLEISCCELITSLPKSGLPNSLEILDVHVGNSEELKRQCRKLRGTIPIIEDNSYFIGNEHPLV</sequence>
<keyword evidence="5" id="KW-0611">Plant defense</keyword>
<dbReference type="Gene3D" id="1.20.5.4130">
    <property type="match status" value="1"/>
</dbReference>
<dbReference type="InterPro" id="IPR027417">
    <property type="entry name" value="P-loop_NTPase"/>
</dbReference>
<dbReference type="GO" id="GO:0043531">
    <property type="term" value="F:ADP binding"/>
    <property type="evidence" value="ECO:0007669"/>
    <property type="project" value="InterPro"/>
</dbReference>
<dbReference type="Pfam" id="PF18052">
    <property type="entry name" value="Rx_N"/>
    <property type="match status" value="1"/>
</dbReference>
<evidence type="ECO:0000256" key="5">
    <source>
        <dbReference type="ARBA" id="ARBA00022821"/>
    </source>
</evidence>
<evidence type="ECO:0000313" key="12">
    <source>
        <dbReference type="Proteomes" id="UP000032180"/>
    </source>
</evidence>
<proteinExistence type="inferred from homology"/>
<organism evidence="11 12">
    <name type="scientific">Leersia perrieri</name>
    <dbReference type="NCBI Taxonomy" id="77586"/>
    <lineage>
        <taxon>Eukaryota</taxon>
        <taxon>Viridiplantae</taxon>
        <taxon>Streptophyta</taxon>
        <taxon>Embryophyta</taxon>
        <taxon>Tracheophyta</taxon>
        <taxon>Spermatophyta</taxon>
        <taxon>Magnoliopsida</taxon>
        <taxon>Liliopsida</taxon>
        <taxon>Poales</taxon>
        <taxon>Poaceae</taxon>
        <taxon>BOP clade</taxon>
        <taxon>Oryzoideae</taxon>
        <taxon>Oryzeae</taxon>
        <taxon>Oryzinae</taxon>
        <taxon>Leersia</taxon>
    </lineage>
</organism>
<dbReference type="GO" id="GO:0006952">
    <property type="term" value="P:defense response"/>
    <property type="evidence" value="ECO:0007669"/>
    <property type="project" value="UniProtKB-KW"/>
</dbReference>
<dbReference type="InterPro" id="IPR036388">
    <property type="entry name" value="WH-like_DNA-bd_sf"/>
</dbReference>
<evidence type="ECO:0000256" key="2">
    <source>
        <dbReference type="ARBA" id="ARBA00022614"/>
    </source>
</evidence>
<dbReference type="HOGENOM" id="CLU_000837_8_4_1"/>